<feature type="disulfide bond" evidence="19">
    <location>
        <begin position="320"/>
        <end position="335"/>
    </location>
</feature>
<keyword evidence="4" id="KW-0964">Secreted</keyword>
<dbReference type="InterPro" id="IPR000034">
    <property type="entry name" value="Laminin_IV"/>
</dbReference>
<dbReference type="EnsemblMetazoa" id="XM_030987078">
    <property type="protein sequence ID" value="XP_030842938"/>
    <property type="gene ID" value="LOC589644"/>
</dbReference>
<evidence type="ECO:0000256" key="1">
    <source>
        <dbReference type="ARBA" id="ARBA00004236"/>
    </source>
</evidence>
<dbReference type="FunFam" id="2.60.120.200:FF:000072">
    <property type="entry name" value="basement membrane-specific heparan sulfate proteoglycan core protein-like"/>
    <property type="match status" value="1"/>
</dbReference>
<dbReference type="FunFam" id="2.10.25.10:FF:000188">
    <property type="entry name" value="Laminin subunit gamma 2"/>
    <property type="match status" value="1"/>
</dbReference>
<dbReference type="FunFam" id="2.60.40.10:FF:000005">
    <property type="entry name" value="Neuronal cell adhesion molecule"/>
    <property type="match status" value="1"/>
</dbReference>
<feature type="domain" description="Laminin EGF-like" evidence="25">
    <location>
        <begin position="1270"/>
        <end position="1317"/>
    </location>
</feature>
<dbReference type="InterPro" id="IPR013320">
    <property type="entry name" value="ConA-like_dom_sf"/>
</dbReference>
<feature type="compositionally biased region" description="Polar residues" evidence="21">
    <location>
        <begin position="51"/>
        <end position="63"/>
    </location>
</feature>
<feature type="disulfide bond" evidence="18">
    <location>
        <begin position="3063"/>
        <end position="3072"/>
    </location>
</feature>
<dbReference type="CDD" id="cd00110">
    <property type="entry name" value="LamG"/>
    <property type="match status" value="3"/>
</dbReference>
<dbReference type="PRINTS" id="PR00261">
    <property type="entry name" value="LDLRECEPTOR"/>
</dbReference>
<dbReference type="OMA" id="ISCFCAG"/>
<dbReference type="FunFam" id="2.10.25.10:FF:000033">
    <property type="entry name" value="Laminin subunit alpha 2"/>
    <property type="match status" value="3"/>
</dbReference>
<dbReference type="InterPro" id="IPR002172">
    <property type="entry name" value="LDrepeatLR_classA_rpt"/>
</dbReference>
<dbReference type="Gene3D" id="2.170.300.10">
    <property type="entry name" value="Tie2 ligand-binding domain superfamily"/>
    <property type="match status" value="2"/>
</dbReference>
<dbReference type="RefSeq" id="XP_030842938.1">
    <property type="nucleotide sequence ID" value="XM_030987078.1"/>
</dbReference>
<keyword evidence="29" id="KW-1185">Reference proteome</keyword>
<feature type="region of interest" description="Disordered" evidence="21">
    <location>
        <begin position="336"/>
        <end position="376"/>
    </location>
</feature>
<dbReference type="InterPro" id="IPR003599">
    <property type="entry name" value="Ig_sub"/>
</dbReference>
<dbReference type="InterPro" id="IPR023415">
    <property type="entry name" value="LDLR_class-A_CS"/>
</dbReference>
<comment type="caution">
    <text evidence="18">Lacks conserved residue(s) required for the propagation of feature annotation.</text>
</comment>
<dbReference type="Gene3D" id="2.60.40.10">
    <property type="entry name" value="Immunoglobulins"/>
    <property type="match status" value="13"/>
</dbReference>
<dbReference type="InterPro" id="IPR036055">
    <property type="entry name" value="LDL_receptor-like_sf"/>
</dbReference>
<keyword evidence="16 20" id="KW-0424">Laminin EGF-like domain</keyword>
<dbReference type="SMART" id="SM00179">
    <property type="entry name" value="EGF_CA"/>
    <property type="match status" value="4"/>
</dbReference>
<dbReference type="SUPFAM" id="SSF48726">
    <property type="entry name" value="Immunoglobulin"/>
    <property type="match status" value="13"/>
</dbReference>
<dbReference type="GO" id="GO:0007411">
    <property type="term" value="P:axon guidance"/>
    <property type="evidence" value="ECO:0000318"/>
    <property type="project" value="GO_Central"/>
</dbReference>
<feature type="disulfide bond" evidence="20">
    <location>
        <begin position="1379"/>
        <end position="1391"/>
    </location>
</feature>
<dbReference type="CDD" id="cd00112">
    <property type="entry name" value="LDLa"/>
    <property type="match status" value="4"/>
</dbReference>
<feature type="disulfide bond" evidence="18">
    <location>
        <begin position="3382"/>
        <end position="3391"/>
    </location>
</feature>
<feature type="domain" description="Ig-like" evidence="26">
    <location>
        <begin position="2687"/>
        <end position="2771"/>
    </location>
</feature>
<dbReference type="GO" id="GO:0098632">
    <property type="term" value="F:cell-cell adhesion mediator activity"/>
    <property type="evidence" value="ECO:0000318"/>
    <property type="project" value="GO_Central"/>
</dbReference>
<dbReference type="GO" id="GO:0005604">
    <property type="term" value="C:basement membrane"/>
    <property type="evidence" value="ECO:0007669"/>
    <property type="project" value="UniProtKB-SubCell"/>
</dbReference>
<name>A0A7M7NXL6_STRPU</name>
<evidence type="ECO:0000256" key="15">
    <source>
        <dbReference type="ARBA" id="ARBA00023180"/>
    </source>
</evidence>
<feature type="disulfide bond" evidence="18">
    <location>
        <begin position="3103"/>
        <end position="3112"/>
    </location>
</feature>
<dbReference type="InterPro" id="IPR013783">
    <property type="entry name" value="Ig-like_fold"/>
</dbReference>
<dbReference type="Pfam" id="PF00008">
    <property type="entry name" value="EGF"/>
    <property type="match status" value="2"/>
</dbReference>
<evidence type="ECO:0000259" key="24">
    <source>
        <dbReference type="PROSITE" id="PS50026"/>
    </source>
</evidence>
<dbReference type="PROSITE" id="PS01186">
    <property type="entry name" value="EGF_2"/>
    <property type="match status" value="3"/>
</dbReference>
<keyword evidence="10" id="KW-0084">Basement membrane</keyword>
<keyword evidence="14 18" id="KW-1015">Disulfide bond</keyword>
<feature type="disulfide bond" evidence="20">
    <location>
        <begin position="903"/>
        <end position="917"/>
    </location>
</feature>
<dbReference type="PROSITE" id="PS50024">
    <property type="entry name" value="SEA"/>
    <property type="match status" value="1"/>
</dbReference>
<feature type="disulfide bond" evidence="18">
    <location>
        <begin position="3343"/>
        <end position="3352"/>
    </location>
</feature>
<dbReference type="Pfam" id="PF07679">
    <property type="entry name" value="I-set"/>
    <property type="match status" value="3"/>
</dbReference>
<keyword evidence="8" id="KW-0677">Repeat</keyword>
<evidence type="ECO:0000259" key="27">
    <source>
        <dbReference type="PROSITE" id="PS51115"/>
    </source>
</evidence>
<dbReference type="CTD" id="3339"/>
<dbReference type="InterPro" id="IPR000742">
    <property type="entry name" value="EGF"/>
</dbReference>
<dbReference type="CDD" id="cd05743">
    <property type="entry name" value="Ig_Perlecan_like"/>
    <property type="match status" value="1"/>
</dbReference>
<dbReference type="InterPro" id="IPR001881">
    <property type="entry name" value="EGF-like_Ca-bd_dom"/>
</dbReference>
<dbReference type="InterPro" id="IPR001791">
    <property type="entry name" value="Laminin_G"/>
</dbReference>
<evidence type="ECO:0000256" key="8">
    <source>
        <dbReference type="ARBA" id="ARBA00022737"/>
    </source>
</evidence>
<dbReference type="InterPro" id="IPR007110">
    <property type="entry name" value="Ig-like_dom"/>
</dbReference>
<feature type="domain" description="Ig-like" evidence="26">
    <location>
        <begin position="500"/>
        <end position="589"/>
    </location>
</feature>
<feature type="domain" description="Laminin G" evidence="23">
    <location>
        <begin position="2863"/>
        <end position="3039"/>
    </location>
</feature>
<feature type="domain" description="Ig-like" evidence="26">
    <location>
        <begin position="2324"/>
        <end position="2415"/>
    </location>
</feature>
<keyword evidence="17" id="KW-0393">Immunoglobulin domain</keyword>
<dbReference type="FunFam" id="4.10.400.10:FF:000062">
    <property type="entry name" value="Terribly reduced optic lobes, isoform AI"/>
    <property type="match status" value="1"/>
</dbReference>
<feature type="domain" description="Ig-like" evidence="26">
    <location>
        <begin position="1872"/>
        <end position="1958"/>
    </location>
</feature>
<feature type="domain" description="Ig-like" evidence="26">
    <location>
        <begin position="2234"/>
        <end position="2319"/>
    </location>
</feature>
<feature type="disulfide bond" evidence="19">
    <location>
        <begin position="419"/>
        <end position="431"/>
    </location>
</feature>
<reference evidence="29" key="1">
    <citation type="submission" date="2015-02" db="EMBL/GenBank/DDBJ databases">
        <title>Genome sequencing for Strongylocentrotus purpuratus.</title>
        <authorList>
            <person name="Murali S."/>
            <person name="Liu Y."/>
            <person name="Vee V."/>
            <person name="English A."/>
            <person name="Wang M."/>
            <person name="Skinner E."/>
            <person name="Han Y."/>
            <person name="Muzny D.M."/>
            <person name="Worley K.C."/>
            <person name="Gibbs R.A."/>
        </authorList>
    </citation>
    <scope>NUCLEOTIDE SEQUENCE</scope>
</reference>
<feature type="domain" description="Laminin G" evidence="23">
    <location>
        <begin position="3398"/>
        <end position="3585"/>
    </location>
</feature>
<feature type="disulfide bond" evidence="20">
    <location>
        <begin position="1301"/>
        <end position="1315"/>
    </location>
</feature>
<dbReference type="Pfam" id="PF00052">
    <property type="entry name" value="Laminin_B"/>
    <property type="match status" value="3"/>
</dbReference>
<dbReference type="PROSITE" id="PS50026">
    <property type="entry name" value="EGF_3"/>
    <property type="match status" value="4"/>
</dbReference>
<evidence type="ECO:0000259" key="26">
    <source>
        <dbReference type="PROSITE" id="PS50835"/>
    </source>
</evidence>
<dbReference type="InParanoid" id="A0A7M7NXL6"/>
<feature type="domain" description="Ig-like" evidence="26">
    <location>
        <begin position="2054"/>
        <end position="2136"/>
    </location>
</feature>
<dbReference type="PANTHER" id="PTHR10075:SF100">
    <property type="entry name" value="FASCICLIN-2"/>
    <property type="match status" value="1"/>
</dbReference>
<dbReference type="PANTHER" id="PTHR10075">
    <property type="entry name" value="BASIGIN RELATED"/>
    <property type="match status" value="1"/>
</dbReference>
<keyword evidence="3" id="KW-1003">Cell membrane</keyword>
<evidence type="ECO:0000256" key="6">
    <source>
        <dbReference type="ARBA" id="ARBA00022536"/>
    </source>
</evidence>
<dbReference type="GeneID" id="589644"/>
<evidence type="ECO:0000256" key="21">
    <source>
        <dbReference type="SAM" id="MobiDB-lite"/>
    </source>
</evidence>
<evidence type="ECO:0000256" key="20">
    <source>
        <dbReference type="PROSITE-ProRule" id="PRU00460"/>
    </source>
</evidence>
<keyword evidence="9" id="KW-0106">Calcium</keyword>
<dbReference type="InterPro" id="IPR036179">
    <property type="entry name" value="Ig-like_dom_sf"/>
</dbReference>
<evidence type="ECO:0000256" key="12">
    <source>
        <dbReference type="ARBA" id="ARBA00023054"/>
    </source>
</evidence>
<evidence type="ECO:0000256" key="3">
    <source>
        <dbReference type="ARBA" id="ARBA00022475"/>
    </source>
</evidence>
<dbReference type="SUPFAM" id="SSF49899">
    <property type="entry name" value="Concanavalin A-like lectins/glucanases"/>
    <property type="match status" value="3"/>
</dbReference>
<evidence type="ECO:0000256" key="7">
    <source>
        <dbReference type="ARBA" id="ARBA00022729"/>
    </source>
</evidence>
<feature type="disulfide bond" evidence="20">
    <location>
        <begin position="1398"/>
        <end position="1407"/>
    </location>
</feature>
<dbReference type="CDD" id="cd00054">
    <property type="entry name" value="EGF_CA"/>
    <property type="match status" value="3"/>
</dbReference>
<evidence type="ECO:0000259" key="25">
    <source>
        <dbReference type="PROSITE" id="PS50027"/>
    </source>
</evidence>
<dbReference type="GO" id="GO:0048589">
    <property type="term" value="P:developmental growth"/>
    <property type="evidence" value="ECO:0007669"/>
    <property type="project" value="UniProtKB-ARBA"/>
</dbReference>
<keyword evidence="12" id="KW-0175">Coiled coil</keyword>
<organism evidence="28 29">
    <name type="scientific">Strongylocentrotus purpuratus</name>
    <name type="common">Purple sea urchin</name>
    <dbReference type="NCBI Taxonomy" id="7668"/>
    <lineage>
        <taxon>Eukaryota</taxon>
        <taxon>Metazoa</taxon>
        <taxon>Echinodermata</taxon>
        <taxon>Eleutherozoa</taxon>
        <taxon>Echinozoa</taxon>
        <taxon>Echinoidea</taxon>
        <taxon>Euechinoidea</taxon>
        <taxon>Echinacea</taxon>
        <taxon>Camarodonta</taxon>
        <taxon>Echinidea</taxon>
        <taxon>Strongylocentrotidae</taxon>
        <taxon>Strongylocentrotus</taxon>
    </lineage>
</organism>
<feature type="domain" description="Laminin EGF-like" evidence="25">
    <location>
        <begin position="1667"/>
        <end position="1716"/>
    </location>
</feature>
<keyword evidence="5" id="KW-0272">Extracellular matrix</keyword>
<evidence type="ECO:0000313" key="29">
    <source>
        <dbReference type="Proteomes" id="UP000007110"/>
    </source>
</evidence>
<evidence type="ECO:0000259" key="23">
    <source>
        <dbReference type="PROSITE" id="PS50025"/>
    </source>
</evidence>
<dbReference type="OrthoDB" id="10055367at2759"/>
<feature type="domain" description="Laminin EGF-like" evidence="25">
    <location>
        <begin position="1379"/>
        <end position="1427"/>
    </location>
</feature>
<dbReference type="Pfam" id="PF00054">
    <property type="entry name" value="Laminin_G_1"/>
    <property type="match status" value="3"/>
</dbReference>
<feature type="domain" description="Ig-like" evidence="26">
    <location>
        <begin position="1964"/>
        <end position="2046"/>
    </location>
</feature>
<feature type="disulfide bond" evidence="19">
    <location>
        <begin position="270"/>
        <end position="288"/>
    </location>
</feature>
<dbReference type="PROSITE" id="PS51115">
    <property type="entry name" value="LAMININ_IVA"/>
    <property type="match status" value="3"/>
</dbReference>
<feature type="domain" description="Ig-like" evidence="26">
    <location>
        <begin position="2776"/>
        <end position="2858"/>
    </location>
</feature>
<dbReference type="Gene3D" id="4.10.400.10">
    <property type="entry name" value="Low-density Lipoprotein Receptor"/>
    <property type="match status" value="6"/>
</dbReference>
<dbReference type="Gene3D" id="2.10.25.10">
    <property type="entry name" value="Laminin"/>
    <property type="match status" value="10"/>
</dbReference>
<evidence type="ECO:0000256" key="10">
    <source>
        <dbReference type="ARBA" id="ARBA00022869"/>
    </source>
</evidence>
<feature type="disulfide bond" evidence="19">
    <location>
        <begin position="426"/>
        <end position="444"/>
    </location>
</feature>
<dbReference type="SMART" id="SM00409">
    <property type="entry name" value="IG"/>
    <property type="match status" value="13"/>
</dbReference>
<reference evidence="28" key="2">
    <citation type="submission" date="2021-01" db="UniProtKB">
        <authorList>
            <consortium name="EnsemblMetazoa"/>
        </authorList>
    </citation>
    <scope>IDENTIFICATION</scope>
</reference>
<feature type="disulfide bond" evidence="20">
    <location>
        <begin position="891"/>
        <end position="900"/>
    </location>
</feature>
<evidence type="ECO:0000256" key="18">
    <source>
        <dbReference type="PROSITE-ProRule" id="PRU00076"/>
    </source>
</evidence>
<dbReference type="SUPFAM" id="SSF57424">
    <property type="entry name" value="LDL receptor-like module"/>
    <property type="match status" value="6"/>
</dbReference>
<feature type="domain" description="EGF-like" evidence="24">
    <location>
        <begin position="3355"/>
        <end position="3392"/>
    </location>
</feature>
<dbReference type="PROSITE" id="PS00022">
    <property type="entry name" value="EGF_1"/>
    <property type="match status" value="5"/>
</dbReference>
<evidence type="ECO:0000259" key="22">
    <source>
        <dbReference type="PROSITE" id="PS50024"/>
    </source>
</evidence>
<evidence type="ECO:0000256" key="9">
    <source>
        <dbReference type="ARBA" id="ARBA00022837"/>
    </source>
</evidence>
<evidence type="ECO:0000256" key="13">
    <source>
        <dbReference type="ARBA" id="ARBA00023136"/>
    </source>
</evidence>
<feature type="disulfide bond" evidence="20">
    <location>
        <begin position="1289"/>
        <end position="1298"/>
    </location>
</feature>
<feature type="disulfide bond" evidence="19">
    <location>
        <begin position="263"/>
        <end position="275"/>
    </location>
</feature>
<evidence type="ECO:0000256" key="11">
    <source>
        <dbReference type="ARBA" id="ARBA00022889"/>
    </source>
</evidence>
<dbReference type="CDD" id="cd00055">
    <property type="entry name" value="EGF_Lam"/>
    <property type="match status" value="7"/>
</dbReference>
<dbReference type="Pfam" id="PF24973">
    <property type="entry name" value="EGF_LMN_ATRN"/>
    <property type="match status" value="2"/>
</dbReference>
<dbReference type="SMART" id="SM00180">
    <property type="entry name" value="EGF_Lam"/>
    <property type="match status" value="9"/>
</dbReference>
<dbReference type="PROSITE" id="PS50068">
    <property type="entry name" value="LDLRA_2"/>
    <property type="match status" value="6"/>
</dbReference>
<feature type="disulfide bond" evidence="18">
    <location>
        <begin position="3080"/>
        <end position="3090"/>
    </location>
</feature>
<proteinExistence type="predicted"/>
<keyword evidence="7" id="KW-0732">Signal</keyword>
<feature type="domain" description="Laminin IV type A" evidence="27">
    <location>
        <begin position="642"/>
        <end position="837"/>
    </location>
</feature>
<evidence type="ECO:0000256" key="4">
    <source>
        <dbReference type="ARBA" id="ARBA00022525"/>
    </source>
</evidence>
<evidence type="ECO:0000256" key="19">
    <source>
        <dbReference type="PROSITE-ProRule" id="PRU00124"/>
    </source>
</evidence>
<dbReference type="PROSITE" id="PS50025">
    <property type="entry name" value="LAM_G_DOMAIN"/>
    <property type="match status" value="3"/>
</dbReference>
<dbReference type="FunFam" id="2.10.25.10:FF:000508">
    <property type="entry name" value="Eyes shut homolog"/>
    <property type="match status" value="1"/>
</dbReference>
<feature type="domain" description="Laminin EGF-like" evidence="25">
    <location>
        <begin position="873"/>
        <end position="919"/>
    </location>
</feature>
<sequence>MDTLPSSGDAEAKASTGAPPPPNSNQADTQGSSGGGNLPPETLNDGVGGITSANPNSITSPRLVYTQVTPTDDEDLVEGSGTDGSGLPPVSVAYYRSGFLLTNVQFVSELQYRNSTDFQTVSENVRIAVEDLYADLPGDQFVTILQFLNRTGNTMIQFDLGSAGFYSESALYRVLDTAVRSSQVGRYSVDPNELDFAPLPVVLGTTTPFVETQTPIPTFVPQCDVAREFFCTYYGTCMSLNLRCDGVLHCPSPSEEADCQPRCRYDQQTCPDGSCLDAYQICDGYNDCSDGSDELGCFLCDLGQFECDGGTKCILDLLVCDGLYDCTDQTDELFCPPRESTEAPPRPDPTTPAPPTTTTRAAPRTPIPTTPVRPSTQCSANEAYCRSGRIRCVPRDFLCDGQNDCEDGSDEYGCQQRKCEPNEFQCANLLCAQKIWRCDGDDDCGDGSDERDCPTAAPGSPCRHSEFQCLSVDECVPRGFQCDGETDCVDRSDEIGCAEPTVIRSPVEIIQVQIGERVEIICEAQGIPTPIISWRLNWGPVPDRAIITNSNGYGTLVLENVRESDQGAYTCEAMNNQGYILAQPDAILTVISGPSICTGSYFNDDAQIVSECIACYCFGASTTCYSSTYNRFETSLYFGEIGNLKGVRLADLSSPSASLGVLEDTYLEVNPTEREVVVRDYNRRLPTSTYYWVLPEDFTGNLLTSYGGNLRYQVNFIHIASTAQVADVYIKGNGKTLSYQISDEPASGIPTQRQVPLTEAGWKNVVTVGGGGRGDVGSELLIDATREDIMLALQNVDSILIKATYSYNQYQTSLADVVLDTAVPEDTGRGRAVLVEECRCPIGYEGLSCERCSSGYYRAPGQDASSLGTCQPCQCSGLSNSCDQVTGQCLCTGNTEGPNCERCAEGFFGDPPNGVPCLTCPCPLTFGPNQFSPTCILDTDGRVTCDACPQGYAGRQCETCSANYMGNPTVEGDSCVPDSLGDCNVDGSLAWTGSNCLCKDNTDGVLCDQCRSGTFNLAPDHQYGCIRCFCMGITTDCDSTVQYRSQVNAEFSRDGQGLTLNNRDFTENVTSQDLTVNYRQRELVYGGFNNLPADVYFWVLPYRFLGDRVSSYGGYLRYTIVIDGVDQQGASSQRVPDVEISGNGITLVYNRDRQGTIVSSRTETPFRVPFLEQYWTRVDFEPANRENLMMALADLDYIIIRATYNSFTTVSGIRDISMDIAEARNTGQGRAFAVEQCTCPYGYRGLSCEDCDVGFTRSGSGIYLGFCSRCECNGRSTDCHPETGECRNCQDNTMGRFCDQCAPGYYGNPTQGGRCLPCTCPLAIPSNQFSPTCFLDYDNDLTCDSCPEGYTGRRCESCAQGYIGDPAREGDYCRPEGGCQCDGRGTRSSQCFNGRCDCKDNVGGDSCNFCQPGFFNLASSNQEGCTRCFCSGLSVPCSSSSYYRQQLRVTLQSPSDPRDVALVNRAQTQRITTGFGINVPSNSIAFSQFNQLPGDVYYWELPPKYRGNQITAYGGYLRYTVSYSTSQARGNPISDNDVEITGNDIVLVYRQPTNLEPDEARPVVFQIVEDNFVRPDGNPATREHLLMALADLSNILIRASYHSDMQESSIRNVALDIAISQNTGQNVALEVERCDCPQGYNGLSCEDCAPGFTRSGGGLYLGTCVPCECNGHSNQCDPETGVCYNCVHNTFGPYCDQCGAGFYGDATSGTPGDCRQCACPLSIPSNQFSPTCILDTDGRLTCTACQQGYTGRRCERCASGYEGNPTQPGLSCNPASTGDRIPSVIASPTEASSVLGGTIVFQVRITGNYTSAQWRRADGQPLSPSAYVEPGTYRLQIRNLRANDAGIFIFTASNRYGSGTAEVRLEVVGQAMRVVINDPQTVEVPEGETVQFVCRGISQTPAYTIAWSRSDGTLPTNARDFMGILTIDTVRLSDAGQYVCMGSNQRDTADAYATLIVTSSVQEPTVRIEPRFIRITEGDRVEFRCIATGNPTPTLRWSGGQGGVLNSESTFENGLFVIPKARASDEAEYFCEATNSAGMATIRTVLYVSPSRVPSVTISPASESVSEGERVIFYCQATGDPAPERTWSRIDGDMPSSAREENGYLVISAVTYEVEGVYRCTATNSHGSDYSDAQITISTDSRRSPTARIDPAEITVTQGATQVLRCLTTGVPTPTITWTRGSGPLSANQQALNGVLRIINADVTDRDMYSCTATNIAGSSTATAYVEIERRESPVIEILPYSTYIAIDGDNIQIQCRILSGIPTPTVSWSRANGAPLSSNTNDEMGVLTIMGVTAENQGAYICTGTNSAGSATATATIRVQGLPQISITPTNPAEFRVGETAVLECVATGEPLPTVQWMVMNNERVYQPIAAAFNMEEESSAMHYIQSVSMNDAGSYMCRAENGAGYVEQELLLRVTDTSVPHPPSCEVSPRELEVIEGETAVFSCTSPGTPAGYTITWRRVSQRMPSTVSISNGLLTIPQARSQYAGQYYCIVGNEHGYQQDLVTLYVLVLPSLSISPTTQTVTAGEIIRISCFAEGTQPITCEWSKYGGSLPPTAIQSGGILQISPATATDAGQYRCVCSNTAGFRDSYMTVRVQVIPTVTAIPARETRAIGGSVEFSCQATGTPPPQITWEKEDGVLPAQHRITNGVLSLISLRDGDEGRYVCTATNQAGSSKAYARLFLHAAPTVQITVNTTVHYIRVGETTTFECLSTGDPTPVVTWTKVNSEMPISVVLQGARLTIPQVSLSDVGFYRCTATNIVGSRTSQVFLYVQAAPQLTVVPSTRTAPVGATLEFSCLAGGFPTPEITWHKEDGDLPDNYQIDNGLLTITNVKEADEGTYVCIATNQGGSTEHRARLVVGELIPYFVQMPQSYIGYPRLTNAYREFEIQVSIKPESPEGLILYNGQSVDGTGDFFSFGLHRGYAEFRYELGAGTTLIRSDRPLELGQWHTVGIRRNMTRGYLQVDDLPEVEGRAQGNFQGLDLVQDLYLGGVPNFDEIPSTAGFTTGFIGCVSQLIVDRRELVLDSARTRVGVEQCPTCEVNPCANGGVCEEARAEQGYRCRCPFGFTGTNCEEVANYRCVPGICGEGQCVESSGLSGYICHCPVGRTGTRCELAGDTSGSSHDNNNDRLLADHGVPIEDPSFLGDSYLSYPGLTSNHRQVQIAMMFKARSIEDSLLLFNGQGLRGKGDYISLFMKDGKLVFQYDSGSGAAIIESTKTMEAERWYTIVAERNLQDGSLQVDDTEAVKGRSPGSSRGLNLRLPLYLGGIDKFEEVPQRLGVTKGFDGCITEVEIDGEPLDLVEGASASNNIEDCGENLLCQKGECLNGATCTPTPDNLEYSCTCAPGFTGRHCESEVGSCNVEQPCKNGGRCEPVDGGYICLCTLGFSGNMCENVERFSYSVALGQASYLKLPKTVIPRGRGSSAITEIFSFSIATDSTDGLLLWQGVPEGSAGERQDFIAVGLQDGYIVFSYQLGSGEANIASTVRIDDGVEHNITITRQGRDGTLLVDEDDVVTGQSAGVLRMLNVKGALFLGTPPDIEILTGTKYSKGVEACIQDLEIQIDENPSAVINLYQEAIDGINVENCEF</sequence>
<feature type="domain" description="EGF-like" evidence="24">
    <location>
        <begin position="3076"/>
        <end position="3113"/>
    </location>
</feature>
<dbReference type="GO" id="GO:0005509">
    <property type="term" value="F:calcium ion binding"/>
    <property type="evidence" value="ECO:0007669"/>
    <property type="project" value="InterPro"/>
</dbReference>
<feature type="domain" description="Laminin IV type A" evidence="27">
    <location>
        <begin position="1455"/>
        <end position="1633"/>
    </location>
</feature>
<dbReference type="SUPFAM" id="SSF57196">
    <property type="entry name" value="EGF/Laminin"/>
    <property type="match status" value="8"/>
</dbReference>
<dbReference type="Pfam" id="PF00057">
    <property type="entry name" value="Ldl_recept_a"/>
    <property type="match status" value="5"/>
</dbReference>
<keyword evidence="6 18" id="KW-0245">EGF-like domain</keyword>
<feature type="domain" description="SEA" evidence="22">
    <location>
        <begin position="91"/>
        <end position="201"/>
    </location>
</feature>
<evidence type="ECO:0000256" key="14">
    <source>
        <dbReference type="ARBA" id="ARBA00023157"/>
    </source>
</evidence>
<feature type="disulfide bond" evidence="19">
    <location>
        <begin position="438"/>
        <end position="453"/>
    </location>
</feature>
<feature type="disulfide bond" evidence="18">
    <location>
        <begin position="3324"/>
        <end position="3341"/>
    </location>
</feature>
<dbReference type="PROSITE" id="PS50835">
    <property type="entry name" value="IG_LIKE"/>
    <property type="match status" value="12"/>
</dbReference>
<evidence type="ECO:0000256" key="16">
    <source>
        <dbReference type="ARBA" id="ARBA00023292"/>
    </source>
</evidence>
<dbReference type="GO" id="GO:0005886">
    <property type="term" value="C:plasma membrane"/>
    <property type="evidence" value="ECO:0000318"/>
    <property type="project" value="GO_Central"/>
</dbReference>
<keyword evidence="13" id="KW-0472">Membrane</keyword>
<dbReference type="InterPro" id="IPR013098">
    <property type="entry name" value="Ig_I-set"/>
</dbReference>
<feature type="domain" description="Ig-like" evidence="26">
    <location>
        <begin position="2145"/>
        <end position="2229"/>
    </location>
</feature>
<dbReference type="GO" id="GO:0070593">
    <property type="term" value="P:dendrite self-avoidance"/>
    <property type="evidence" value="ECO:0000318"/>
    <property type="project" value="GO_Central"/>
</dbReference>
<comment type="subcellular location">
    <subcellularLocation>
        <location evidence="1">Cell membrane</location>
    </subcellularLocation>
    <subcellularLocation>
        <location evidence="2">Secreted</location>
        <location evidence="2">Extracellular space</location>
        <location evidence="2">Extracellular matrix</location>
        <location evidence="2">Basement membrane</location>
    </subcellularLocation>
</comment>
<dbReference type="SMART" id="SM00408">
    <property type="entry name" value="IGc2"/>
    <property type="match status" value="12"/>
</dbReference>
<evidence type="ECO:0000256" key="17">
    <source>
        <dbReference type="ARBA" id="ARBA00023319"/>
    </source>
</evidence>
<dbReference type="CDD" id="cd05754">
    <property type="entry name" value="IgI_Perlecan_like"/>
    <property type="match status" value="1"/>
</dbReference>
<accession>A0A7M7NXL6</accession>
<dbReference type="FunFam" id="2.10.25.10:FF:000106">
    <property type="entry name" value="Heparan sulfate proteoglycan 2"/>
    <property type="match status" value="1"/>
</dbReference>
<feature type="domain" description="Ig-like" evidence="26">
    <location>
        <begin position="2513"/>
        <end position="2595"/>
    </location>
</feature>
<dbReference type="GO" id="GO:0030424">
    <property type="term" value="C:axon"/>
    <property type="evidence" value="ECO:0000318"/>
    <property type="project" value="GO_Central"/>
</dbReference>
<feature type="disulfide bond" evidence="20">
    <location>
        <begin position="1686"/>
        <end position="1695"/>
    </location>
</feature>
<evidence type="ECO:0000256" key="2">
    <source>
        <dbReference type="ARBA" id="ARBA00004302"/>
    </source>
</evidence>
<dbReference type="InterPro" id="IPR002049">
    <property type="entry name" value="LE_dom"/>
</dbReference>
<dbReference type="PROSITE" id="PS01248">
    <property type="entry name" value="EGF_LAM_1"/>
    <property type="match status" value="6"/>
</dbReference>
<dbReference type="InterPro" id="IPR003598">
    <property type="entry name" value="Ig_sub2"/>
</dbReference>
<dbReference type="PROSITE" id="PS50027">
    <property type="entry name" value="EGF_LAM_2"/>
    <property type="match status" value="4"/>
</dbReference>
<feature type="disulfide bond" evidence="19">
    <location>
        <begin position="399"/>
        <end position="414"/>
    </location>
</feature>
<feature type="disulfide bond" evidence="19">
    <location>
        <begin position="244"/>
        <end position="259"/>
    </location>
</feature>
<dbReference type="Gene3D" id="2.60.120.200">
    <property type="match status" value="3"/>
</dbReference>
<feature type="domain" description="EGF-like" evidence="24">
    <location>
        <begin position="3315"/>
        <end position="3353"/>
    </location>
</feature>
<dbReference type="SMART" id="SM00281">
    <property type="entry name" value="LamB"/>
    <property type="match status" value="3"/>
</dbReference>
<feature type="disulfide bond" evidence="18">
    <location>
        <begin position="3044"/>
        <end position="3061"/>
    </location>
</feature>
<keyword evidence="11" id="KW-0130">Cell adhesion</keyword>
<dbReference type="Pfam" id="PF13927">
    <property type="entry name" value="Ig_3"/>
    <property type="match status" value="10"/>
</dbReference>
<feature type="compositionally biased region" description="Pro residues" evidence="21">
    <location>
        <begin position="344"/>
        <end position="355"/>
    </location>
</feature>
<dbReference type="PROSITE" id="PS01209">
    <property type="entry name" value="LDLRA_1"/>
    <property type="match status" value="4"/>
</dbReference>
<evidence type="ECO:0000313" key="28">
    <source>
        <dbReference type="EnsemblMetazoa" id="XP_030842938"/>
    </source>
</evidence>
<dbReference type="Pfam" id="PF00053">
    <property type="entry name" value="EGF_laminin"/>
    <property type="match status" value="8"/>
</dbReference>
<feature type="domain" description="Ig-like" evidence="26">
    <location>
        <begin position="2600"/>
        <end position="2682"/>
    </location>
</feature>
<dbReference type="InterPro" id="IPR056863">
    <property type="entry name" value="LMN_ATRN_NET-like_EGF"/>
</dbReference>
<dbReference type="FunFam" id="2.10.25.10:FF:000065">
    <property type="entry name" value="Laminin subunit beta 1"/>
    <property type="match status" value="1"/>
</dbReference>
<evidence type="ECO:0000256" key="5">
    <source>
        <dbReference type="ARBA" id="ARBA00022530"/>
    </source>
</evidence>
<feature type="disulfide bond" evidence="19">
    <location>
        <begin position="482"/>
        <end position="497"/>
    </location>
</feature>
<keyword evidence="15" id="KW-0325">Glycoprotein</keyword>
<feature type="region of interest" description="Disordered" evidence="21">
    <location>
        <begin position="1"/>
        <end position="63"/>
    </location>
</feature>
<feature type="domain" description="Ig-like" evidence="26">
    <location>
        <begin position="2425"/>
        <end position="2508"/>
    </location>
</feature>
<feature type="domain" description="Laminin G" evidence="23">
    <location>
        <begin position="3138"/>
        <end position="3319"/>
    </location>
</feature>
<dbReference type="SMART" id="SM00192">
    <property type="entry name" value="LDLa"/>
    <property type="match status" value="6"/>
</dbReference>
<dbReference type="SMART" id="SM00282">
    <property type="entry name" value="LamG"/>
    <property type="match status" value="3"/>
</dbReference>
<dbReference type="SMART" id="SM00181">
    <property type="entry name" value="EGF"/>
    <property type="match status" value="9"/>
</dbReference>
<feature type="disulfide bond" evidence="19">
    <location>
        <begin position="282"/>
        <end position="297"/>
    </location>
</feature>
<feature type="domain" description="Laminin IV type A" evidence="27">
    <location>
        <begin position="1053"/>
        <end position="1236"/>
    </location>
</feature>
<dbReference type="GO" id="GO:0007156">
    <property type="term" value="P:homophilic cell adhesion via plasma membrane adhesion molecules"/>
    <property type="evidence" value="ECO:0000318"/>
    <property type="project" value="GO_Central"/>
</dbReference>
<protein>
    <recommendedName>
        <fullName evidence="30">Basement membrane-specific heparan sulfate proteoglycan core protein</fullName>
    </recommendedName>
</protein>
<dbReference type="FunFam" id="2.10.25.10:FF:000454">
    <property type="entry name" value="Laminin subunit alpha 1"/>
    <property type="match status" value="2"/>
</dbReference>
<evidence type="ECO:0008006" key="30">
    <source>
        <dbReference type="Google" id="ProtNLM"/>
    </source>
</evidence>
<feature type="domain" description="EGF-like" evidence="24">
    <location>
        <begin position="3037"/>
        <end position="3073"/>
    </location>
</feature>
<dbReference type="Proteomes" id="UP000007110">
    <property type="component" value="Unassembled WGS sequence"/>
</dbReference>
<dbReference type="InterPro" id="IPR000082">
    <property type="entry name" value="SEA_dom"/>
</dbReference>